<dbReference type="Proteomes" id="UP001223420">
    <property type="component" value="Unassembled WGS sequence"/>
</dbReference>
<evidence type="ECO:0000256" key="11">
    <source>
        <dbReference type="PROSITE-ProRule" id="PRU01360"/>
    </source>
</evidence>
<dbReference type="Gene3D" id="2.40.170.20">
    <property type="entry name" value="TonB-dependent receptor, beta-barrel domain"/>
    <property type="match status" value="1"/>
</dbReference>
<keyword evidence="8 12" id="KW-0798">TonB box</keyword>
<protein>
    <submittedName>
        <fullName evidence="15">Outer membrane receptor protein involved in Fe transport</fullName>
    </submittedName>
</protein>
<dbReference type="InterPro" id="IPR036942">
    <property type="entry name" value="Beta-barrel_TonB_sf"/>
</dbReference>
<keyword evidence="15" id="KW-0675">Receptor</keyword>
<dbReference type="GO" id="GO:0009279">
    <property type="term" value="C:cell outer membrane"/>
    <property type="evidence" value="ECO:0007669"/>
    <property type="project" value="UniProtKB-SubCell"/>
</dbReference>
<comment type="similarity">
    <text evidence="11 12">Belongs to the TonB-dependent receptor family.</text>
</comment>
<proteinExistence type="inferred from homology"/>
<name>A0AAJ1TXQ3_9HYPH</name>
<accession>A0AAJ1TXQ3</accession>
<evidence type="ECO:0000256" key="3">
    <source>
        <dbReference type="ARBA" id="ARBA00022452"/>
    </source>
</evidence>
<dbReference type="RefSeq" id="WP_230367939.1">
    <property type="nucleotide sequence ID" value="NZ_JAJALK010000017.1"/>
</dbReference>
<evidence type="ECO:0000256" key="12">
    <source>
        <dbReference type="RuleBase" id="RU003357"/>
    </source>
</evidence>
<comment type="subcellular location">
    <subcellularLocation>
        <location evidence="1 11">Cell outer membrane</location>
        <topology evidence="1 11">Multi-pass membrane protein</topology>
    </subcellularLocation>
</comment>
<keyword evidence="5 11" id="KW-0812">Transmembrane</keyword>
<dbReference type="InterPro" id="IPR012910">
    <property type="entry name" value="Plug_dom"/>
</dbReference>
<evidence type="ECO:0000259" key="13">
    <source>
        <dbReference type="Pfam" id="PF00593"/>
    </source>
</evidence>
<keyword evidence="2 11" id="KW-0813">Transport</keyword>
<feature type="domain" description="TonB-dependent receptor plug" evidence="14">
    <location>
        <begin position="60"/>
        <end position="175"/>
    </location>
</feature>
<feature type="domain" description="TonB-dependent receptor-like beta-barrel" evidence="13">
    <location>
        <begin position="263"/>
        <end position="666"/>
    </location>
</feature>
<dbReference type="PANTHER" id="PTHR32552">
    <property type="entry name" value="FERRICHROME IRON RECEPTOR-RELATED"/>
    <property type="match status" value="1"/>
</dbReference>
<evidence type="ECO:0000313" key="16">
    <source>
        <dbReference type="Proteomes" id="UP001223420"/>
    </source>
</evidence>
<dbReference type="PANTHER" id="PTHR32552:SF81">
    <property type="entry name" value="TONB-DEPENDENT OUTER MEMBRANE RECEPTOR"/>
    <property type="match status" value="1"/>
</dbReference>
<dbReference type="Pfam" id="PF00593">
    <property type="entry name" value="TonB_dep_Rec_b-barrel"/>
    <property type="match status" value="1"/>
</dbReference>
<keyword evidence="3 11" id="KW-1134">Transmembrane beta strand</keyword>
<keyword evidence="6" id="KW-0408">Iron</keyword>
<dbReference type="InterPro" id="IPR039426">
    <property type="entry name" value="TonB-dep_rcpt-like"/>
</dbReference>
<evidence type="ECO:0000256" key="4">
    <source>
        <dbReference type="ARBA" id="ARBA00022496"/>
    </source>
</evidence>
<dbReference type="AlphaFoldDB" id="A0AAJ1TXQ3"/>
<gene>
    <name evidence="15" type="ORF">QO001_005651</name>
</gene>
<dbReference type="InterPro" id="IPR037066">
    <property type="entry name" value="Plug_dom_sf"/>
</dbReference>
<evidence type="ECO:0000256" key="1">
    <source>
        <dbReference type="ARBA" id="ARBA00004571"/>
    </source>
</evidence>
<dbReference type="GO" id="GO:0006826">
    <property type="term" value="P:iron ion transport"/>
    <property type="evidence" value="ECO:0007669"/>
    <property type="project" value="UniProtKB-KW"/>
</dbReference>
<sequence>MSDRGSGNAGVARVAIGSTLIGAALAFAGPSAFAQEPGNGQQAIMLDELVVTGEKIDRTLRRTASSVTVITAEEARNKPYAGTTSELLEFGVPNLNFTSTTSAPVIRGIDSNGPLIGGNAFLSRPIPRATISIDGRYLTAAEFGIGSAPIWDLKSLEVFRGPQTTTQGANAIAGAIIVTTNDPTFTPEAGGQVLYGSFGRMRASAVVSGPVSDELAIRGAVDYSGRDTFITYVNPSFTAHDKDFGFDNLDARFKALWRPTDFSGFEAKATFAHTHVGRPSNEIASDPVRRLRSFATYNDNQRIDSDAGIVDLSYDFGNNIRLTNQTVAGHSLYDFYFAPPFAGIAKRGTDTYQQETRLNFGTVNSEWSGVAGIFYSDETARNILNNALGKADARLGHDSLGLYSELTWRFADPWRLTGGLRYQNDRIRQNGNSTYVPNVDYAYDKSFGAILPKVALSYDVNEQLTVGGLISTGFSPGGTGLNFTGHRYYTFKDEYATNYELFARSSLLDGTLFLTSNLFYTEYKDFQASVQDYVNGRPFGSILVNADLVETYGTELAANYQILESLSLRGSVGLLHAEISKFEDARGSVFRGNKLGRAPGYMVSAGVDWKLIPKLTISAEVRRSDGYFSDDANTPELRIAAYTVANARVSYALAEQQELFLYANNLFDTRVPTLRSFDRTTRGYSGAMLVPLEVGGGVRLHF</sequence>
<dbReference type="Pfam" id="PF07715">
    <property type="entry name" value="Plug"/>
    <property type="match status" value="1"/>
</dbReference>
<evidence type="ECO:0000256" key="9">
    <source>
        <dbReference type="ARBA" id="ARBA00023136"/>
    </source>
</evidence>
<dbReference type="SUPFAM" id="SSF56935">
    <property type="entry name" value="Porins"/>
    <property type="match status" value="1"/>
</dbReference>
<dbReference type="Gene3D" id="2.170.130.10">
    <property type="entry name" value="TonB-dependent receptor, plug domain"/>
    <property type="match status" value="1"/>
</dbReference>
<evidence type="ECO:0000256" key="7">
    <source>
        <dbReference type="ARBA" id="ARBA00023065"/>
    </source>
</evidence>
<dbReference type="EMBL" id="JAUSWL010000017">
    <property type="protein sequence ID" value="MDQ0546699.1"/>
    <property type="molecule type" value="Genomic_DNA"/>
</dbReference>
<evidence type="ECO:0000256" key="6">
    <source>
        <dbReference type="ARBA" id="ARBA00023004"/>
    </source>
</evidence>
<evidence type="ECO:0000256" key="8">
    <source>
        <dbReference type="ARBA" id="ARBA00023077"/>
    </source>
</evidence>
<comment type="caution">
    <text evidence="15">The sequence shown here is derived from an EMBL/GenBank/DDBJ whole genome shotgun (WGS) entry which is preliminary data.</text>
</comment>
<reference evidence="15" key="1">
    <citation type="submission" date="2023-07" db="EMBL/GenBank/DDBJ databases">
        <title>Genomic Encyclopedia of Type Strains, Phase IV (KMG-IV): sequencing the most valuable type-strain genomes for metagenomic binning, comparative biology and taxonomic classification.</title>
        <authorList>
            <person name="Goeker M."/>
        </authorList>
    </citation>
    <scope>NUCLEOTIDE SEQUENCE</scope>
    <source>
        <strain evidence="15">DSM 19569</strain>
    </source>
</reference>
<keyword evidence="4" id="KW-0410">Iron transport</keyword>
<keyword evidence="7" id="KW-0406">Ion transport</keyword>
<evidence type="ECO:0000259" key="14">
    <source>
        <dbReference type="Pfam" id="PF07715"/>
    </source>
</evidence>
<evidence type="ECO:0000256" key="2">
    <source>
        <dbReference type="ARBA" id="ARBA00022448"/>
    </source>
</evidence>
<dbReference type="PROSITE" id="PS52016">
    <property type="entry name" value="TONB_DEPENDENT_REC_3"/>
    <property type="match status" value="1"/>
</dbReference>
<keyword evidence="9 11" id="KW-0472">Membrane</keyword>
<evidence type="ECO:0000256" key="10">
    <source>
        <dbReference type="ARBA" id="ARBA00023237"/>
    </source>
</evidence>
<keyword evidence="10 11" id="KW-0998">Cell outer membrane</keyword>
<dbReference type="InterPro" id="IPR000531">
    <property type="entry name" value="Beta-barrel_TonB"/>
</dbReference>
<organism evidence="15 16">
    <name type="scientific">Methylobacterium brachiatum</name>
    <dbReference type="NCBI Taxonomy" id="269660"/>
    <lineage>
        <taxon>Bacteria</taxon>
        <taxon>Pseudomonadati</taxon>
        <taxon>Pseudomonadota</taxon>
        <taxon>Alphaproteobacteria</taxon>
        <taxon>Hyphomicrobiales</taxon>
        <taxon>Methylobacteriaceae</taxon>
        <taxon>Methylobacterium</taxon>
    </lineage>
</organism>
<evidence type="ECO:0000256" key="5">
    <source>
        <dbReference type="ARBA" id="ARBA00022692"/>
    </source>
</evidence>
<evidence type="ECO:0000313" key="15">
    <source>
        <dbReference type="EMBL" id="MDQ0546699.1"/>
    </source>
</evidence>